<sequence length="364" mass="38066">MRRSIFKASAIFVTCGGPHSSISGCSVAIGNGPPLGVTMGEPAGIGGEISLMAWLARTESSPPFLLIDDPHRLRSLAERLNLAVPVQEIQSVGEAVPVFHRALPVLRLDLPRPVEPGHPHRDNVAAVQASIARAVDLARSGETGAVVTNPIHKKVMQDGGFAFPGHTEFLASLAGEPSLREVMMLACTGLRVVPVSIHVSLAEAVRGLTRGDIVEVGRVTAAALQRDFGIASPRLAVAGLNPHAGEGGAMGREDLEIVGPAVEDLRRAGIDAVGPLPADTMFHARARQGYDAALCMYHDQALIPIKTVDFDHGVNITLGLPFVRTSPDHGTAFELAGTGTASPESLMAAMVMAGEIAANRAKTS</sequence>
<organism evidence="8 9">
    <name type="scientific">Paramagnetospirillum kuznetsovii</name>
    <dbReference type="NCBI Taxonomy" id="2053833"/>
    <lineage>
        <taxon>Bacteria</taxon>
        <taxon>Pseudomonadati</taxon>
        <taxon>Pseudomonadota</taxon>
        <taxon>Alphaproteobacteria</taxon>
        <taxon>Rhodospirillales</taxon>
        <taxon>Magnetospirillaceae</taxon>
        <taxon>Paramagnetospirillum</taxon>
    </lineage>
</organism>
<name>A0A364NU51_9PROT</name>
<dbReference type="Proteomes" id="UP000251075">
    <property type="component" value="Unassembled WGS sequence"/>
</dbReference>
<evidence type="ECO:0000256" key="2">
    <source>
        <dbReference type="ARBA" id="ARBA00022723"/>
    </source>
</evidence>
<keyword evidence="1 7" id="KW-0963">Cytoplasm</keyword>
<dbReference type="GO" id="GO:0050570">
    <property type="term" value="F:4-hydroxythreonine-4-phosphate dehydrogenase activity"/>
    <property type="evidence" value="ECO:0007669"/>
    <property type="project" value="UniProtKB-UniRule"/>
</dbReference>
<evidence type="ECO:0000256" key="4">
    <source>
        <dbReference type="ARBA" id="ARBA00023002"/>
    </source>
</evidence>
<keyword evidence="6 7" id="KW-0664">Pyridoxine biosynthesis</keyword>
<dbReference type="GO" id="GO:0005737">
    <property type="term" value="C:cytoplasm"/>
    <property type="evidence" value="ECO:0007669"/>
    <property type="project" value="UniProtKB-SubCell"/>
</dbReference>
<comment type="cofactor">
    <cofactor evidence="7">
        <name>Zn(2+)</name>
        <dbReference type="ChEBI" id="CHEBI:29105"/>
    </cofactor>
    <cofactor evidence="7">
        <name>Mg(2+)</name>
        <dbReference type="ChEBI" id="CHEBI:18420"/>
    </cofactor>
    <cofactor evidence="7">
        <name>Co(2+)</name>
        <dbReference type="ChEBI" id="CHEBI:48828"/>
    </cofactor>
    <text evidence="7">Binds 1 divalent metal cation per subunit. Can use ions such as Zn(2+), Mg(2+) or Co(2+).</text>
</comment>
<comment type="caution">
    <text evidence="8">The sequence shown here is derived from an EMBL/GenBank/DDBJ whole genome shotgun (WGS) entry which is preliminary data.</text>
</comment>
<dbReference type="InterPro" id="IPR005255">
    <property type="entry name" value="PdxA_fam"/>
</dbReference>
<feature type="binding site" evidence="7">
    <location>
        <position position="298"/>
    </location>
    <ligand>
        <name>a divalent metal cation</name>
        <dbReference type="ChEBI" id="CHEBI:60240"/>
        <note>ligand shared between dimeric partners</note>
    </ligand>
</feature>
<evidence type="ECO:0000256" key="5">
    <source>
        <dbReference type="ARBA" id="ARBA00023027"/>
    </source>
</evidence>
<keyword evidence="5 7" id="KW-0520">NAD</keyword>
<evidence type="ECO:0000256" key="1">
    <source>
        <dbReference type="ARBA" id="ARBA00022490"/>
    </source>
</evidence>
<dbReference type="InterPro" id="IPR037510">
    <property type="entry name" value="PdxA"/>
</dbReference>
<comment type="catalytic activity">
    <reaction evidence="7">
        <text>4-(phosphooxy)-L-threonine + NAD(+) = 3-amino-2-oxopropyl phosphate + CO2 + NADH</text>
        <dbReference type="Rhea" id="RHEA:32275"/>
        <dbReference type="ChEBI" id="CHEBI:16526"/>
        <dbReference type="ChEBI" id="CHEBI:57279"/>
        <dbReference type="ChEBI" id="CHEBI:57540"/>
        <dbReference type="ChEBI" id="CHEBI:57945"/>
        <dbReference type="ChEBI" id="CHEBI:58452"/>
        <dbReference type="EC" id="1.1.1.262"/>
    </reaction>
</comment>
<keyword evidence="4 7" id="KW-0560">Oxidoreductase</keyword>
<dbReference type="EC" id="1.1.1.262" evidence="7"/>
<dbReference type="GO" id="GO:0008615">
    <property type="term" value="P:pyridoxine biosynthetic process"/>
    <property type="evidence" value="ECO:0007669"/>
    <property type="project" value="UniProtKB-UniRule"/>
</dbReference>
<dbReference type="PANTHER" id="PTHR30004:SF6">
    <property type="entry name" value="D-THREONATE 4-PHOSPHATE DEHYDROGENASE"/>
    <property type="match status" value="1"/>
</dbReference>
<dbReference type="GO" id="GO:0000287">
    <property type="term" value="F:magnesium ion binding"/>
    <property type="evidence" value="ECO:0007669"/>
    <property type="project" value="UniProtKB-UniRule"/>
</dbReference>
<feature type="binding site" evidence="7">
    <location>
        <position position="166"/>
    </location>
    <ligand>
        <name>substrate</name>
    </ligand>
</feature>
<dbReference type="PROSITE" id="PS51257">
    <property type="entry name" value="PROKAR_LIPOPROTEIN"/>
    <property type="match status" value="1"/>
</dbReference>
<comment type="subunit">
    <text evidence="7">Homodimer.</text>
</comment>
<accession>A0A364NU51</accession>
<evidence type="ECO:0000256" key="7">
    <source>
        <dbReference type="HAMAP-Rule" id="MF_00536"/>
    </source>
</evidence>
<reference evidence="8 9" key="1">
    <citation type="submission" date="2017-11" db="EMBL/GenBank/DDBJ databases">
        <title>Draft genome sequence of magnetotactic bacterium Magnetospirillum kuznetsovii LBB-42.</title>
        <authorList>
            <person name="Grouzdev D.S."/>
            <person name="Rysina M.S."/>
            <person name="Baslerov R.V."/>
            <person name="Koziaeva V."/>
        </authorList>
    </citation>
    <scope>NUCLEOTIDE SEQUENCE [LARGE SCALE GENOMIC DNA]</scope>
    <source>
        <strain evidence="8 9">LBB-42</strain>
    </source>
</reference>
<comment type="pathway">
    <text evidence="7">Cofactor biosynthesis; pyridoxine 5'-phosphate biosynthesis; pyridoxine 5'-phosphate from D-erythrose 4-phosphate: step 4/5.</text>
</comment>
<comment type="miscellaneous">
    <text evidence="7">The active site is located at the dimer interface.</text>
</comment>
<dbReference type="OrthoDB" id="9801783at2"/>
<evidence type="ECO:0000256" key="6">
    <source>
        <dbReference type="ARBA" id="ARBA00023096"/>
    </source>
</evidence>
<evidence type="ECO:0000256" key="3">
    <source>
        <dbReference type="ARBA" id="ARBA00022857"/>
    </source>
</evidence>
<dbReference type="GO" id="GO:0042823">
    <property type="term" value="P:pyridoxal phosphate biosynthetic process"/>
    <property type="evidence" value="ECO:0007669"/>
    <property type="project" value="UniProtKB-UniRule"/>
</dbReference>
<dbReference type="GO" id="GO:0050897">
    <property type="term" value="F:cobalt ion binding"/>
    <property type="evidence" value="ECO:0007669"/>
    <property type="project" value="UniProtKB-UniRule"/>
</dbReference>
<keyword evidence="7" id="KW-0170">Cobalt</keyword>
<dbReference type="SUPFAM" id="SSF53659">
    <property type="entry name" value="Isocitrate/Isopropylmalate dehydrogenase-like"/>
    <property type="match status" value="1"/>
</dbReference>
<dbReference type="EMBL" id="PGTO01000019">
    <property type="protein sequence ID" value="RAU20619.1"/>
    <property type="molecule type" value="Genomic_DNA"/>
</dbReference>
<dbReference type="NCBIfam" id="TIGR00557">
    <property type="entry name" value="pdxA"/>
    <property type="match status" value="1"/>
</dbReference>
<feature type="binding site" evidence="7">
    <location>
        <position position="167"/>
    </location>
    <ligand>
        <name>substrate</name>
    </ligand>
</feature>
<protein>
    <recommendedName>
        <fullName evidence="7">4-hydroxythreonine-4-phosphate dehydrogenase</fullName>
        <ecNumber evidence="7">1.1.1.262</ecNumber>
    </recommendedName>
    <alternativeName>
        <fullName evidence="7">4-(phosphohydroxy)-L-threonine dehydrogenase</fullName>
    </alternativeName>
</protein>
<comment type="similarity">
    <text evidence="7">Belongs to the PdxA family.</text>
</comment>
<comment type="subcellular location">
    <subcellularLocation>
        <location evidence="7">Cytoplasm</location>
    </subcellularLocation>
</comment>
<gene>
    <name evidence="7" type="primary">pdxA</name>
    <name evidence="8" type="ORF">CU669_17450</name>
</gene>
<dbReference type="AlphaFoldDB" id="A0A364NU51"/>
<dbReference type="Gene3D" id="3.40.718.10">
    <property type="entry name" value="Isopropylmalate Dehydrogenase"/>
    <property type="match status" value="1"/>
</dbReference>
<feature type="binding site" evidence="7">
    <location>
        <position position="198"/>
    </location>
    <ligand>
        <name>a divalent metal cation</name>
        <dbReference type="ChEBI" id="CHEBI:60240"/>
        <note>ligand shared between dimeric partners</note>
    </ligand>
</feature>
<feature type="binding site" evidence="7">
    <location>
        <position position="324"/>
    </location>
    <ligand>
        <name>substrate</name>
    </ligand>
</feature>
<keyword evidence="2 7" id="KW-0479">Metal-binding</keyword>
<feature type="binding site" evidence="7">
    <location>
        <position position="243"/>
    </location>
    <ligand>
        <name>a divalent metal cation</name>
        <dbReference type="ChEBI" id="CHEBI:60240"/>
        <note>ligand shared between dimeric partners</note>
    </ligand>
</feature>
<dbReference type="UniPathway" id="UPA00244">
    <property type="reaction ID" value="UER00312"/>
</dbReference>
<evidence type="ECO:0000313" key="9">
    <source>
        <dbReference type="Proteomes" id="UP000251075"/>
    </source>
</evidence>
<keyword evidence="9" id="KW-1185">Reference proteome</keyword>
<keyword evidence="7" id="KW-0460">Magnesium</keyword>
<dbReference type="GO" id="GO:0051287">
    <property type="term" value="F:NAD binding"/>
    <property type="evidence" value="ECO:0007669"/>
    <property type="project" value="InterPro"/>
</dbReference>
<dbReference type="Pfam" id="PF04166">
    <property type="entry name" value="PdxA"/>
    <property type="match status" value="1"/>
</dbReference>
<dbReference type="GO" id="GO:0008270">
    <property type="term" value="F:zinc ion binding"/>
    <property type="evidence" value="ECO:0007669"/>
    <property type="project" value="UniProtKB-UniRule"/>
</dbReference>
<keyword evidence="3 7" id="KW-0521">NADP</keyword>
<dbReference type="NCBIfam" id="NF003699">
    <property type="entry name" value="PRK05312.1"/>
    <property type="match status" value="1"/>
</dbReference>
<feature type="binding site" evidence="7">
    <location>
        <position position="306"/>
    </location>
    <ligand>
        <name>substrate</name>
    </ligand>
</feature>
<comment type="function">
    <text evidence="7">Catalyzes the NAD(P)-dependent oxidation of 4-(phosphooxy)-L-threonine (HTP) into 2-amino-3-oxo-4-(phosphooxy)butyric acid which spontaneously decarboxylates to form 3-amino-2-oxopropyl phosphate (AHAP).</text>
</comment>
<dbReference type="HAMAP" id="MF_00536">
    <property type="entry name" value="PdxA"/>
    <property type="match status" value="1"/>
</dbReference>
<feature type="binding site" evidence="7">
    <location>
        <position position="315"/>
    </location>
    <ligand>
        <name>substrate</name>
    </ligand>
</feature>
<dbReference type="PANTHER" id="PTHR30004">
    <property type="entry name" value="4-HYDROXYTHREONINE-4-PHOSPHATE DEHYDROGENASE"/>
    <property type="match status" value="1"/>
</dbReference>
<proteinExistence type="inferred from homology"/>
<keyword evidence="7" id="KW-0862">Zinc</keyword>
<evidence type="ECO:0000313" key="8">
    <source>
        <dbReference type="EMBL" id="RAU20619.1"/>
    </source>
</evidence>